<accession>A0A0A9GU20</accession>
<organism evidence="1">
    <name type="scientific">Arundo donax</name>
    <name type="common">Giant reed</name>
    <name type="synonym">Donax arundinaceus</name>
    <dbReference type="NCBI Taxonomy" id="35708"/>
    <lineage>
        <taxon>Eukaryota</taxon>
        <taxon>Viridiplantae</taxon>
        <taxon>Streptophyta</taxon>
        <taxon>Embryophyta</taxon>
        <taxon>Tracheophyta</taxon>
        <taxon>Spermatophyta</taxon>
        <taxon>Magnoliopsida</taxon>
        <taxon>Liliopsida</taxon>
        <taxon>Poales</taxon>
        <taxon>Poaceae</taxon>
        <taxon>PACMAD clade</taxon>
        <taxon>Arundinoideae</taxon>
        <taxon>Arundineae</taxon>
        <taxon>Arundo</taxon>
    </lineage>
</organism>
<dbReference type="AlphaFoldDB" id="A0A0A9GU20"/>
<reference evidence="1" key="2">
    <citation type="journal article" date="2015" name="Data Brief">
        <title>Shoot transcriptome of the giant reed, Arundo donax.</title>
        <authorList>
            <person name="Barrero R.A."/>
            <person name="Guerrero F.D."/>
            <person name="Moolhuijzen P."/>
            <person name="Goolsby J.A."/>
            <person name="Tidwell J."/>
            <person name="Bellgard S.E."/>
            <person name="Bellgard M.I."/>
        </authorList>
    </citation>
    <scope>NUCLEOTIDE SEQUENCE</scope>
    <source>
        <tissue evidence="1">Shoot tissue taken approximately 20 cm above the soil surface</tissue>
    </source>
</reference>
<evidence type="ECO:0000313" key="1">
    <source>
        <dbReference type="EMBL" id="JAE26056.1"/>
    </source>
</evidence>
<dbReference type="EMBL" id="GBRH01171840">
    <property type="protein sequence ID" value="JAE26056.1"/>
    <property type="molecule type" value="Transcribed_RNA"/>
</dbReference>
<proteinExistence type="predicted"/>
<sequence>MHQRSPAPTLAHARARQHVGGRFWGPRSPMCRPKKPTAVWTSDGGRAKFWHCIGNHPNAHQIRVGIRGLANFWRAGVGSHPNTHYNPLGTPLHTFRPSFCIPEQSAPWGRGGRRRCRQG</sequence>
<name>A0A0A9GU20_ARUDO</name>
<protein>
    <submittedName>
        <fullName evidence="1">Uncharacterized protein</fullName>
    </submittedName>
</protein>
<reference evidence="1" key="1">
    <citation type="submission" date="2014-09" db="EMBL/GenBank/DDBJ databases">
        <authorList>
            <person name="Magalhaes I.L.F."/>
            <person name="Oliveira U."/>
            <person name="Santos F.R."/>
            <person name="Vidigal T.H.D.A."/>
            <person name="Brescovit A.D."/>
            <person name="Santos A.J."/>
        </authorList>
    </citation>
    <scope>NUCLEOTIDE SEQUENCE</scope>
    <source>
        <tissue evidence="1">Shoot tissue taken approximately 20 cm above the soil surface</tissue>
    </source>
</reference>